<feature type="region of interest" description="Disordered" evidence="1">
    <location>
        <begin position="1"/>
        <end position="257"/>
    </location>
</feature>
<proteinExistence type="predicted"/>
<keyword evidence="3" id="KW-1185">Reference proteome</keyword>
<accession>A0A221W7P8</accession>
<name>A0A221W7P8_9PSEU</name>
<feature type="compositionally biased region" description="Basic residues" evidence="1">
    <location>
        <begin position="46"/>
        <end position="56"/>
    </location>
</feature>
<reference evidence="2 3" key="1">
    <citation type="submission" date="2017-07" db="EMBL/GenBank/DDBJ databases">
        <title>Complete genome sequence of Actinoalloteichus hoggarensis DSM 45943, type strain of Actinoalloteichus hoggarensis.</title>
        <authorList>
            <person name="Ruckert C."/>
            <person name="Nouioui I."/>
            <person name="Willmese J."/>
            <person name="van Wezel G."/>
            <person name="Klenk H.-P."/>
            <person name="Kalinowski J."/>
            <person name="Zotchev S.B."/>
        </authorList>
    </citation>
    <scope>NUCLEOTIDE SEQUENCE [LARGE SCALE GENOMIC DNA]</scope>
    <source>
        <strain evidence="2 3">DSM 45943</strain>
    </source>
</reference>
<dbReference type="AlphaFoldDB" id="A0A221W7P8"/>
<feature type="compositionally biased region" description="Polar residues" evidence="1">
    <location>
        <begin position="129"/>
        <end position="146"/>
    </location>
</feature>
<feature type="compositionally biased region" description="Basic residues" evidence="1">
    <location>
        <begin position="71"/>
        <end position="83"/>
    </location>
</feature>
<evidence type="ECO:0000256" key="1">
    <source>
        <dbReference type="SAM" id="MobiDB-lite"/>
    </source>
</evidence>
<feature type="compositionally biased region" description="Basic residues" evidence="1">
    <location>
        <begin position="169"/>
        <end position="200"/>
    </location>
</feature>
<dbReference type="KEGG" id="ahg:AHOG_21610"/>
<feature type="compositionally biased region" description="Pro residues" evidence="1">
    <location>
        <begin position="94"/>
        <end position="105"/>
    </location>
</feature>
<protein>
    <submittedName>
        <fullName evidence="2">Uncharacterized protein</fullName>
    </submittedName>
</protein>
<evidence type="ECO:0000313" key="3">
    <source>
        <dbReference type="Proteomes" id="UP000204221"/>
    </source>
</evidence>
<dbReference type="EMBL" id="CP022521">
    <property type="protein sequence ID" value="ASO21938.1"/>
    <property type="molecule type" value="Genomic_DNA"/>
</dbReference>
<dbReference type="Proteomes" id="UP000204221">
    <property type="component" value="Chromosome"/>
</dbReference>
<evidence type="ECO:0000313" key="2">
    <source>
        <dbReference type="EMBL" id="ASO21938.1"/>
    </source>
</evidence>
<sequence length="257" mass="26957">MPPGCVRLGCARSGGARRAAQDRSRKAACVRPAGEGRPRDVGRGVVRSRWRGRRAAASHPPAVRSAGRAPMPRRRSRGRHRACPGRAAAAHPGPASPRPRPPSSAVPPGLVWRCGECGGEPSAGRCETVCSTSDTSAGSGNRSDSGSRAGWSITSAAVAPPNVESQRGRAPRRHGRAARRRPAPRGRHRTRRGPQPRARRSLGAAERRLPESGYRGRSSTTPIGGRPAALASTSHSASPWAASSESDAVQDARSSRS</sequence>
<gene>
    <name evidence="2" type="ORF">AHOG_21610</name>
</gene>
<feature type="compositionally biased region" description="Low complexity" evidence="1">
    <location>
        <begin position="84"/>
        <end position="93"/>
    </location>
</feature>
<organism evidence="2 3">
    <name type="scientific">Actinoalloteichus hoggarensis</name>
    <dbReference type="NCBI Taxonomy" id="1470176"/>
    <lineage>
        <taxon>Bacteria</taxon>
        <taxon>Bacillati</taxon>
        <taxon>Actinomycetota</taxon>
        <taxon>Actinomycetes</taxon>
        <taxon>Pseudonocardiales</taxon>
        <taxon>Pseudonocardiaceae</taxon>
        <taxon>Actinoalloteichus</taxon>
    </lineage>
</organism>
<feature type="compositionally biased region" description="Polar residues" evidence="1">
    <location>
        <begin position="231"/>
        <end position="247"/>
    </location>
</feature>
<feature type="compositionally biased region" description="Low complexity" evidence="1">
    <location>
        <begin position="7"/>
        <end position="18"/>
    </location>
</feature>